<evidence type="ECO:0000313" key="10">
    <source>
        <dbReference type="EMBL" id="JAQ08219.1"/>
    </source>
</evidence>
<gene>
    <name evidence="9" type="primary">sodB_7</name>
    <name evidence="10" type="synonym">sodB_1</name>
    <name evidence="9" type="ORF">CM83_98944</name>
    <name evidence="10" type="ORF">g.198</name>
</gene>
<evidence type="ECO:0000259" key="8">
    <source>
        <dbReference type="Pfam" id="PF00081"/>
    </source>
</evidence>
<name>A0A0A9WSG5_LYGHE</name>
<accession>A0A0A9WSG5</accession>
<organism evidence="9">
    <name type="scientific">Lygus hesperus</name>
    <name type="common">Western plant bug</name>
    <dbReference type="NCBI Taxonomy" id="30085"/>
    <lineage>
        <taxon>Eukaryota</taxon>
        <taxon>Metazoa</taxon>
        <taxon>Ecdysozoa</taxon>
        <taxon>Arthropoda</taxon>
        <taxon>Hexapoda</taxon>
        <taxon>Insecta</taxon>
        <taxon>Pterygota</taxon>
        <taxon>Neoptera</taxon>
        <taxon>Paraneoptera</taxon>
        <taxon>Hemiptera</taxon>
        <taxon>Heteroptera</taxon>
        <taxon>Panheteroptera</taxon>
        <taxon>Cimicomorpha</taxon>
        <taxon>Miridae</taxon>
        <taxon>Mirini</taxon>
        <taxon>Lygus</taxon>
    </lineage>
</organism>
<dbReference type="PANTHER" id="PTHR42769">
    <property type="entry name" value="SUPEROXIDE DISMUTASE"/>
    <property type="match status" value="1"/>
</dbReference>
<dbReference type="GO" id="GO:0046872">
    <property type="term" value="F:metal ion binding"/>
    <property type="evidence" value="ECO:0007669"/>
    <property type="project" value="UniProtKB-KW"/>
</dbReference>
<comment type="catalytic activity">
    <reaction evidence="7">
        <text>2 superoxide + 2 H(+) = H2O2 + O2</text>
        <dbReference type="Rhea" id="RHEA:20696"/>
        <dbReference type="ChEBI" id="CHEBI:15378"/>
        <dbReference type="ChEBI" id="CHEBI:15379"/>
        <dbReference type="ChEBI" id="CHEBI:16240"/>
        <dbReference type="ChEBI" id="CHEBI:18421"/>
        <dbReference type="EC" id="1.15.1.1"/>
    </reaction>
</comment>
<comment type="function">
    <text evidence="1">Destroys superoxide anion radicals which are normally produced within the cells and which are toxic to biological systems.</text>
</comment>
<proteinExistence type="inferred from homology"/>
<dbReference type="Gene3D" id="1.10.287.990">
    <property type="entry name" value="Fe,Mn superoxide dismutase (SOD) domain"/>
    <property type="match status" value="1"/>
</dbReference>
<evidence type="ECO:0000256" key="3">
    <source>
        <dbReference type="ARBA" id="ARBA00012682"/>
    </source>
</evidence>
<evidence type="ECO:0000256" key="5">
    <source>
        <dbReference type="ARBA" id="ARBA00023002"/>
    </source>
</evidence>
<reference evidence="9" key="1">
    <citation type="journal article" date="2014" name="PLoS ONE">
        <title>Transcriptome-Based Identification of ABC Transporters in the Western Tarnished Plant Bug Lygus hesperus.</title>
        <authorList>
            <person name="Hull J.J."/>
            <person name="Chaney K."/>
            <person name="Geib S.M."/>
            <person name="Fabrick J.A."/>
            <person name="Brent C.S."/>
            <person name="Walsh D."/>
            <person name="Lavine L.C."/>
        </authorList>
    </citation>
    <scope>NUCLEOTIDE SEQUENCE</scope>
</reference>
<dbReference type="GO" id="GO:0004784">
    <property type="term" value="F:superoxide dismutase activity"/>
    <property type="evidence" value="ECO:0007669"/>
    <property type="project" value="UniProtKB-EC"/>
</dbReference>
<dbReference type="AlphaFoldDB" id="A0A0A9WSG5"/>
<evidence type="ECO:0000256" key="7">
    <source>
        <dbReference type="ARBA" id="ARBA00049204"/>
    </source>
</evidence>
<dbReference type="EC" id="1.15.1.1" evidence="3"/>
<evidence type="ECO:0000256" key="4">
    <source>
        <dbReference type="ARBA" id="ARBA00022723"/>
    </source>
</evidence>
<dbReference type="EMBL" id="GDHC01010410">
    <property type="protein sequence ID" value="JAQ08219.1"/>
    <property type="molecule type" value="Transcribed_RNA"/>
</dbReference>
<evidence type="ECO:0000256" key="2">
    <source>
        <dbReference type="ARBA" id="ARBA00008714"/>
    </source>
</evidence>
<dbReference type="InterPro" id="IPR036324">
    <property type="entry name" value="Mn/Fe_SOD_N_sf"/>
</dbReference>
<feature type="domain" description="Manganese/iron superoxide dismutase N-terminal" evidence="8">
    <location>
        <begin position="33"/>
        <end position="114"/>
    </location>
</feature>
<dbReference type="Pfam" id="PF00081">
    <property type="entry name" value="Sod_Fe_N"/>
    <property type="match status" value="1"/>
</dbReference>
<keyword evidence="4" id="KW-0479">Metal-binding</keyword>
<dbReference type="SUPFAM" id="SSF46609">
    <property type="entry name" value="Fe,Mn superoxide dismutase (SOD), N-terminal domain"/>
    <property type="match status" value="1"/>
</dbReference>
<evidence type="ECO:0000256" key="1">
    <source>
        <dbReference type="ARBA" id="ARBA00002170"/>
    </source>
</evidence>
<sequence>MWHRSFSNCFMFNTNKVAMCAYTTFAKLKFPAELPKLCYPVDEGIKPVLSERQLELHYTKHHKAYVDKLNMLAKDMGYNTVEEIMHATHKKKDQMTIFNQAAQHFNHTLYWYVLKPNGAPLGGALEQEITKAFGSV</sequence>
<keyword evidence="6" id="KW-0464">Manganese</keyword>
<evidence type="ECO:0000256" key="6">
    <source>
        <dbReference type="ARBA" id="ARBA00023211"/>
    </source>
</evidence>
<keyword evidence="5" id="KW-0560">Oxidoreductase</keyword>
<dbReference type="InterPro" id="IPR019831">
    <property type="entry name" value="Mn/Fe_SOD_N"/>
</dbReference>
<dbReference type="EMBL" id="GBHO01033238">
    <property type="protein sequence ID" value="JAG10366.1"/>
    <property type="molecule type" value="Transcribed_RNA"/>
</dbReference>
<reference evidence="9" key="2">
    <citation type="submission" date="2014-07" db="EMBL/GenBank/DDBJ databases">
        <authorList>
            <person name="Hull J."/>
        </authorList>
    </citation>
    <scope>NUCLEOTIDE SEQUENCE</scope>
</reference>
<reference evidence="10" key="3">
    <citation type="journal article" date="2016" name="Gigascience">
        <title>De novo construction of an expanded transcriptome assembly for the western tarnished plant bug, Lygus hesperus.</title>
        <authorList>
            <person name="Tassone E.E."/>
            <person name="Geib S.M."/>
            <person name="Hall B."/>
            <person name="Fabrick J.A."/>
            <person name="Brent C.S."/>
            <person name="Hull J.J."/>
        </authorList>
    </citation>
    <scope>NUCLEOTIDE SEQUENCE</scope>
</reference>
<dbReference type="PANTHER" id="PTHR42769:SF12">
    <property type="entry name" value="SUPEROXIDE DISMUTASE"/>
    <property type="match status" value="1"/>
</dbReference>
<protein>
    <recommendedName>
        <fullName evidence="3">superoxide dismutase</fullName>
        <ecNumber evidence="3">1.15.1.1</ecNumber>
    </recommendedName>
</protein>
<evidence type="ECO:0000313" key="9">
    <source>
        <dbReference type="EMBL" id="JAG10366.1"/>
    </source>
</evidence>
<dbReference type="PRINTS" id="PR01703">
    <property type="entry name" value="MNSODISMTASE"/>
</dbReference>
<comment type="similarity">
    <text evidence="2">Belongs to the iron/manganese superoxide dismutase family.</text>
</comment>
<dbReference type="InterPro" id="IPR001189">
    <property type="entry name" value="Mn/Fe_SOD"/>
</dbReference>